<reference evidence="3" key="1">
    <citation type="submission" date="2022-08" db="EMBL/GenBank/DDBJ databases">
        <title>Novel sulphate-reducing endosymbionts in the free-living metamonad Anaeramoeba.</title>
        <authorList>
            <person name="Jerlstrom-Hultqvist J."/>
            <person name="Cepicka I."/>
            <person name="Gallot-Lavallee L."/>
            <person name="Salas-Leiva D."/>
            <person name="Curtis B.A."/>
            <person name="Zahonova K."/>
            <person name="Pipaliya S."/>
            <person name="Dacks J."/>
            <person name="Roger A.J."/>
        </authorList>
    </citation>
    <scope>NUCLEOTIDE SEQUENCE</scope>
    <source>
        <strain evidence="3">Busselton2</strain>
    </source>
</reference>
<name>A0AAV7ZKT4_9EUKA</name>
<sequence>MFFEGIQLNFGSQNIFLIFKKTFKILGCCPTKPSKTLTEKSPLITKQSSPKPIKDSQKKTSQKKIRQKTSNLKQKRKIVTEREFNVVFKRLLILTKQNLKYRLLESLNDNYYLTMKQFIQILKTFIFFGQQRQCTDLLKSCILDAENVELLYKDFDKESAKLFETILEKKMDVTLVGNDYAEVNDDYISSDYEEDISDTGSSVSGGENYKKLSEEDSESESVHSQLSGSDEIIKK</sequence>
<dbReference type="InterPro" id="IPR028011">
    <property type="entry name" value="DUF4476"/>
</dbReference>
<evidence type="ECO:0000313" key="3">
    <source>
        <dbReference type="EMBL" id="KAJ3442628.1"/>
    </source>
</evidence>
<dbReference type="EMBL" id="JANTQA010000026">
    <property type="protein sequence ID" value="KAJ3442628.1"/>
    <property type="molecule type" value="Genomic_DNA"/>
</dbReference>
<dbReference type="Proteomes" id="UP001146793">
    <property type="component" value="Unassembled WGS sequence"/>
</dbReference>
<gene>
    <name evidence="3" type="ORF">M0812_12368</name>
</gene>
<feature type="region of interest" description="Disordered" evidence="1">
    <location>
        <begin position="192"/>
        <end position="235"/>
    </location>
</feature>
<protein>
    <recommendedName>
        <fullName evidence="2">DUF4476 domain-containing protein</fullName>
    </recommendedName>
</protein>
<evidence type="ECO:0000313" key="4">
    <source>
        <dbReference type="Proteomes" id="UP001146793"/>
    </source>
</evidence>
<evidence type="ECO:0000256" key="1">
    <source>
        <dbReference type="SAM" id="MobiDB-lite"/>
    </source>
</evidence>
<feature type="region of interest" description="Disordered" evidence="1">
    <location>
        <begin position="41"/>
        <end position="66"/>
    </location>
</feature>
<evidence type="ECO:0000259" key="2">
    <source>
        <dbReference type="Pfam" id="PF14771"/>
    </source>
</evidence>
<accession>A0AAV7ZKT4</accession>
<proteinExistence type="predicted"/>
<dbReference type="Pfam" id="PF14771">
    <property type="entry name" value="DUF4476"/>
    <property type="match status" value="1"/>
</dbReference>
<organism evidence="3 4">
    <name type="scientific">Anaeramoeba flamelloides</name>
    <dbReference type="NCBI Taxonomy" id="1746091"/>
    <lineage>
        <taxon>Eukaryota</taxon>
        <taxon>Metamonada</taxon>
        <taxon>Anaeramoebidae</taxon>
        <taxon>Anaeramoeba</taxon>
    </lineage>
</organism>
<dbReference type="AlphaFoldDB" id="A0AAV7ZKT4"/>
<comment type="caution">
    <text evidence="3">The sequence shown here is derived from an EMBL/GenBank/DDBJ whole genome shotgun (WGS) entry which is preliminary data.</text>
</comment>
<feature type="domain" description="DUF4476" evidence="2">
    <location>
        <begin position="80"/>
        <end position="161"/>
    </location>
</feature>